<feature type="compositionally biased region" description="Basic and acidic residues" evidence="1">
    <location>
        <begin position="86"/>
        <end position="95"/>
    </location>
</feature>
<organism evidence="2">
    <name type="scientific">Arion vulgaris</name>
    <dbReference type="NCBI Taxonomy" id="1028688"/>
    <lineage>
        <taxon>Eukaryota</taxon>
        <taxon>Metazoa</taxon>
        <taxon>Spiralia</taxon>
        <taxon>Lophotrochozoa</taxon>
        <taxon>Mollusca</taxon>
        <taxon>Gastropoda</taxon>
        <taxon>Heterobranchia</taxon>
        <taxon>Euthyneura</taxon>
        <taxon>Panpulmonata</taxon>
        <taxon>Eupulmonata</taxon>
        <taxon>Stylommatophora</taxon>
        <taxon>Helicina</taxon>
        <taxon>Arionoidea</taxon>
        <taxon>Arionidae</taxon>
        <taxon>Arion</taxon>
    </lineage>
</organism>
<name>A0A0B6YJC2_9EUPU</name>
<sequence length="107" mass="12094">PRMITTQAEIEHTPMSSSTAEVLHDTPGEVLTPAETSINVLTEVTDDHHIVLTMDGDDRNDDKNMKEDIPEEDEQKPQYITSQTECDNKEEKEACNDNTEDDVYKVS</sequence>
<dbReference type="AlphaFoldDB" id="A0A0B6YJC2"/>
<gene>
    <name evidence="2" type="primary">ORF27212</name>
</gene>
<feature type="compositionally biased region" description="Polar residues" evidence="1">
    <location>
        <begin position="1"/>
        <end position="20"/>
    </location>
</feature>
<protein>
    <submittedName>
        <fullName evidence="2">Uncharacterized protein</fullName>
    </submittedName>
</protein>
<dbReference type="EMBL" id="HACG01009399">
    <property type="protein sequence ID" value="CEK56264.1"/>
    <property type="molecule type" value="Transcribed_RNA"/>
</dbReference>
<feature type="region of interest" description="Disordered" evidence="1">
    <location>
        <begin position="51"/>
        <end position="107"/>
    </location>
</feature>
<accession>A0A0B6YJC2</accession>
<evidence type="ECO:0000313" key="2">
    <source>
        <dbReference type="EMBL" id="CEK56264.1"/>
    </source>
</evidence>
<feature type="compositionally biased region" description="Basic and acidic residues" evidence="1">
    <location>
        <begin position="51"/>
        <end position="68"/>
    </location>
</feature>
<feature type="non-terminal residue" evidence="2">
    <location>
        <position position="1"/>
    </location>
</feature>
<evidence type="ECO:0000256" key="1">
    <source>
        <dbReference type="SAM" id="MobiDB-lite"/>
    </source>
</evidence>
<proteinExistence type="predicted"/>
<reference evidence="2" key="1">
    <citation type="submission" date="2014-12" db="EMBL/GenBank/DDBJ databases">
        <title>Insight into the proteome of Arion vulgaris.</title>
        <authorList>
            <person name="Aradska J."/>
            <person name="Bulat T."/>
            <person name="Smidak R."/>
            <person name="Sarate P."/>
            <person name="Gangsoo J."/>
            <person name="Sialana F."/>
            <person name="Bilban M."/>
            <person name="Lubec G."/>
        </authorList>
    </citation>
    <scope>NUCLEOTIDE SEQUENCE</scope>
    <source>
        <tissue evidence="2">Skin</tissue>
    </source>
</reference>
<feature type="non-terminal residue" evidence="2">
    <location>
        <position position="107"/>
    </location>
</feature>
<feature type="region of interest" description="Disordered" evidence="1">
    <location>
        <begin position="1"/>
        <end position="21"/>
    </location>
</feature>